<evidence type="ECO:0000313" key="2">
    <source>
        <dbReference type="Ensembl" id="ENSPNYP00000017711.1"/>
    </source>
</evidence>
<dbReference type="AlphaFoldDB" id="A0A3B4G7W4"/>
<evidence type="ECO:0000256" key="1">
    <source>
        <dbReference type="SAM" id="MobiDB-lite"/>
    </source>
</evidence>
<sequence length="133" mass="15152">MEMTGSYWNGHRKHGNKETSRVQETPKGRCWPGCSHTGGSEAVGTHYIFHTHTPQRDNRHCGRHLLMSSVLNHSTAEWFYACFICISLNRGVKSNSLCDNNLQSCALHFWQPVNSFNSTLIKKKKKSQCAQPF</sequence>
<accession>A0A3B4G7W4</accession>
<dbReference type="GeneTree" id="ENSGT00940000177809"/>
<organism evidence="2">
    <name type="scientific">Pundamilia nyererei</name>
    <dbReference type="NCBI Taxonomy" id="303518"/>
    <lineage>
        <taxon>Eukaryota</taxon>
        <taxon>Metazoa</taxon>
        <taxon>Chordata</taxon>
        <taxon>Craniata</taxon>
        <taxon>Vertebrata</taxon>
        <taxon>Euteleostomi</taxon>
        <taxon>Actinopterygii</taxon>
        <taxon>Neopterygii</taxon>
        <taxon>Teleostei</taxon>
        <taxon>Neoteleostei</taxon>
        <taxon>Acanthomorphata</taxon>
        <taxon>Ovalentaria</taxon>
        <taxon>Cichlomorphae</taxon>
        <taxon>Cichliformes</taxon>
        <taxon>Cichlidae</taxon>
        <taxon>African cichlids</taxon>
        <taxon>Pseudocrenilabrinae</taxon>
        <taxon>Haplochromini</taxon>
        <taxon>Pundamilia</taxon>
    </lineage>
</organism>
<proteinExistence type="predicted"/>
<feature type="region of interest" description="Disordered" evidence="1">
    <location>
        <begin position="1"/>
        <end position="26"/>
    </location>
</feature>
<name>A0A3B4G7W4_9CICH</name>
<feature type="compositionally biased region" description="Basic and acidic residues" evidence="1">
    <location>
        <begin position="16"/>
        <end position="26"/>
    </location>
</feature>
<protein>
    <submittedName>
        <fullName evidence="2">Uncharacterized protein</fullName>
    </submittedName>
</protein>
<reference evidence="2" key="1">
    <citation type="submission" date="2023-09" db="UniProtKB">
        <authorList>
            <consortium name="Ensembl"/>
        </authorList>
    </citation>
    <scope>IDENTIFICATION</scope>
</reference>
<dbReference type="Ensembl" id="ENSPNYT00000018150.1">
    <property type="protein sequence ID" value="ENSPNYP00000017711.1"/>
    <property type="gene ID" value="ENSPNYG00000013391.1"/>
</dbReference>